<evidence type="ECO:0000256" key="8">
    <source>
        <dbReference type="NCBIfam" id="TIGR00392"/>
    </source>
</evidence>
<keyword evidence="4" id="KW-0067">ATP-binding</keyword>
<proteinExistence type="predicted"/>
<dbReference type="InterPro" id="IPR014729">
    <property type="entry name" value="Rossmann-like_a/b/a_fold"/>
</dbReference>
<feature type="domain" description="Methionyl/Valyl/Leucyl/Isoleucyl-tRNA synthetase anticodon-binding" evidence="10">
    <location>
        <begin position="682"/>
        <end position="828"/>
    </location>
</feature>
<evidence type="ECO:0000256" key="7">
    <source>
        <dbReference type="ARBA" id="ARBA00048359"/>
    </source>
</evidence>
<dbReference type="GO" id="GO:0004822">
    <property type="term" value="F:isoleucine-tRNA ligase activity"/>
    <property type="evidence" value="ECO:0007669"/>
    <property type="project" value="UniProtKB-UniRule"/>
</dbReference>
<keyword evidence="5" id="KW-0648">Protein biosynthesis</keyword>
<dbReference type="InterPro" id="IPR002300">
    <property type="entry name" value="aa-tRNA-synth_Ia"/>
</dbReference>
<dbReference type="PANTHER" id="PTHR42780">
    <property type="entry name" value="SOLEUCYL-TRNA SYNTHETASE"/>
    <property type="match status" value="1"/>
</dbReference>
<dbReference type="AlphaFoldDB" id="C7DG74"/>
<accession>C7DG74</accession>
<dbReference type="GO" id="GO:0005524">
    <property type="term" value="F:ATP binding"/>
    <property type="evidence" value="ECO:0007669"/>
    <property type="project" value="UniProtKB-KW"/>
</dbReference>
<dbReference type="Gene3D" id="1.10.730.10">
    <property type="entry name" value="Isoleucyl-tRNA Synthetase, Domain 1"/>
    <property type="match status" value="1"/>
</dbReference>
<reference evidence="11 12" key="1">
    <citation type="journal article" date="2009" name="Genome Biol.">
        <title>Community-wide analysis of microbial genome sequence signatures.</title>
        <authorList>
            <person name="Dick G.J."/>
            <person name="Andersson A.F."/>
            <person name="Baker B.J."/>
            <person name="Simmons S.L."/>
            <person name="Thomas B.C."/>
            <person name="Yelton A.P."/>
            <person name="Banfield J.F."/>
        </authorList>
    </citation>
    <scope>NUCLEOTIDE SEQUENCE [LARGE SCALE GENOMIC DNA]</scope>
    <source>
        <strain evidence="11">ARMAN-2</strain>
    </source>
</reference>
<dbReference type="Pfam" id="PF19302">
    <property type="entry name" value="DUF5915"/>
    <property type="match status" value="1"/>
</dbReference>
<dbReference type="Pfam" id="PF00133">
    <property type="entry name" value="tRNA-synt_1"/>
    <property type="match status" value="1"/>
</dbReference>
<evidence type="ECO:0000256" key="5">
    <source>
        <dbReference type="ARBA" id="ARBA00022917"/>
    </source>
</evidence>
<sequence>MLDINSREEEILGFWESSKVYEKIKEANKSGKKYYFLDGPPYVTGSLGSYHIWVETVKDAVLRYKRYKGFFVHDRAGFDVHGLPIEHKVESNLKLKSKDDIEKGIGIAKFIAECKEYADLQIASAVKTYKRFGSSLDFKNVYLPYKNEYIDKAWRAIAAMHKKGLLYRGKASLAYCPHCETVLSSQGPEIEYADTTDPSMFVKFEVIDRPDGGLEISDSTYLVIWTTTPWTIPSNIAVAANPDAIYVFASSGTEHYIVAKDRLDLFIESVGKSMVVEKEVYGAELRGLHYKNPLEQKIKMQKEFRKYHKVLLSKSLVSLGEGTGLVHIAPGHGPEDYRLGVESKLPIFSPVDQHARYTEDAGAFAGLAVPEEANKAVINALKEAGALLFLGSITHSYPHCWRCNSKLIFRATDQWFINIKKIKARTVRENRKVKWHPQAAQKWQEETLENSPDWCISRQRYWGTPIPIWECHKCGNIEVIGSAEELKKVADLQAVPQDLHKPHIDRITFKCRKCEGVMHRVPDIFDVWYDSGVAHTASLSEGEFKKLFPADWITESRDQIRGWFSVLLRTSVAMYGKSPFKEVTIGGIIFDELGREMHRHLGNVMLAEDMLSVISADGFRVWCLSKPRWQDIKLKRKDLQEANNNIITMYNIAELAKEMASLSGIDPKEVKRPRLSNAPPEDVWIVSKLNSLVEYTTYNMDRYEIDASINAIRNFIIEDLSRFYLKLLKKRTESSSKAELRMAANNFLYVLRNTLIVSSIAMPFSAEYIYRELFSKTGQSIFLERWPKPSGKQVNKTAEGDFEVAKEISSAILAIREKEGVKLRQPINSATVETASDAVVASLERLSGLIESYANIKALKIVKSSSSTKEIRPAFQRIGPDFKESANAVAEAIKTADPDVLLSEIDRSGHYQLHTESGTFSIGPEHFVVLEKPAAEGSMRTRYGTISIDSKITEALKEELFVREIIRAVQSMRKELGMKKTESIGLGIILDAGSSEMVSKRLGEIKSIVRAKTARILDSRDKIKEKIELSKSVSLDNINVELCVIRQGKTQDQEN</sequence>
<dbReference type="GO" id="GO:0002161">
    <property type="term" value="F:aminoacyl-tRNA deacylase activity"/>
    <property type="evidence" value="ECO:0007669"/>
    <property type="project" value="InterPro"/>
</dbReference>
<evidence type="ECO:0000256" key="6">
    <source>
        <dbReference type="ARBA" id="ARBA00023146"/>
    </source>
</evidence>
<reference evidence="11 12" key="2">
    <citation type="journal article" date="2010" name="Proc. Natl. Acad. Sci. U.S.A.">
        <title>Enigmatic, ultrasmall, uncultivated Archaea.</title>
        <authorList>
            <person name="Baker B.J."/>
            <person name="Comolli L.R."/>
            <person name="Dick G.J."/>
            <person name="Hauser L.J."/>
            <person name="Hyatt D."/>
            <person name="Dill B.D."/>
            <person name="Land M.L."/>
            <person name="Verberkmoes N.C."/>
            <person name="Hettich R.L."/>
            <person name="Banfield J.F."/>
        </authorList>
    </citation>
    <scope>NUCLEOTIDE SEQUENCE [LARGE SCALE GENOMIC DNA]</scope>
    <source>
        <strain evidence="11">ARMAN-2</strain>
    </source>
</reference>
<keyword evidence="2" id="KW-0436">Ligase</keyword>
<dbReference type="Gene3D" id="3.40.50.620">
    <property type="entry name" value="HUPs"/>
    <property type="match status" value="2"/>
</dbReference>
<dbReference type="InterPro" id="IPR023586">
    <property type="entry name" value="Ile-tRNA-ligase_type2"/>
</dbReference>
<dbReference type="EMBL" id="GG697237">
    <property type="protein sequence ID" value="EET90402.1"/>
    <property type="molecule type" value="Genomic_DNA"/>
</dbReference>
<dbReference type="EC" id="6.1.1.5" evidence="1 8"/>
<evidence type="ECO:0000259" key="10">
    <source>
        <dbReference type="Pfam" id="PF08264"/>
    </source>
</evidence>
<evidence type="ECO:0000256" key="1">
    <source>
        <dbReference type="ARBA" id="ARBA00013165"/>
    </source>
</evidence>
<evidence type="ECO:0000256" key="4">
    <source>
        <dbReference type="ARBA" id="ARBA00022840"/>
    </source>
</evidence>
<dbReference type="InterPro" id="IPR013155">
    <property type="entry name" value="M/V/L/I-tRNA-synth_anticd-bd"/>
</dbReference>
<keyword evidence="6" id="KW-0030">Aminoacyl-tRNA synthetase</keyword>
<dbReference type="SUPFAM" id="SSF50677">
    <property type="entry name" value="ValRS/IleRS/LeuRS editing domain"/>
    <property type="match status" value="1"/>
</dbReference>
<dbReference type="InterPro" id="IPR002301">
    <property type="entry name" value="Ile-tRNA-ligase"/>
</dbReference>
<comment type="catalytic activity">
    <reaction evidence="7">
        <text>tRNA(Ile) + L-isoleucine + ATP = L-isoleucyl-tRNA(Ile) + AMP + diphosphate</text>
        <dbReference type="Rhea" id="RHEA:11060"/>
        <dbReference type="Rhea" id="RHEA-COMP:9666"/>
        <dbReference type="Rhea" id="RHEA-COMP:9695"/>
        <dbReference type="ChEBI" id="CHEBI:30616"/>
        <dbReference type="ChEBI" id="CHEBI:33019"/>
        <dbReference type="ChEBI" id="CHEBI:58045"/>
        <dbReference type="ChEBI" id="CHEBI:78442"/>
        <dbReference type="ChEBI" id="CHEBI:78528"/>
        <dbReference type="ChEBI" id="CHEBI:456215"/>
        <dbReference type="EC" id="6.1.1.5"/>
    </reaction>
</comment>
<dbReference type="SUPFAM" id="SSF47323">
    <property type="entry name" value="Anticodon-binding domain of a subclass of class I aminoacyl-tRNA synthetases"/>
    <property type="match status" value="1"/>
</dbReference>
<keyword evidence="12" id="KW-1185">Reference proteome</keyword>
<feature type="domain" description="Aminoacyl-tRNA synthetase class Ia" evidence="9">
    <location>
        <begin position="11"/>
        <end position="634"/>
    </location>
</feature>
<dbReference type="InterPro" id="IPR009080">
    <property type="entry name" value="tRNAsynth_Ia_anticodon-bd"/>
</dbReference>
<protein>
    <recommendedName>
        <fullName evidence="1 8">Isoleucine--tRNA ligase</fullName>
        <ecNumber evidence="1 8">6.1.1.5</ecNumber>
    </recommendedName>
</protein>
<organism evidence="11 12">
    <name type="scientific">Candidatus Micrarchaeum acidiphilum ARMAN-2</name>
    <dbReference type="NCBI Taxonomy" id="425595"/>
    <lineage>
        <taxon>Archaea</taxon>
        <taxon>Candidatus Micrarchaeota</taxon>
        <taxon>Candidatus Micrarchaeia</taxon>
        <taxon>Candidatus Micrarchaeales</taxon>
        <taxon>Candidatus Micrarchaeaceae</taxon>
        <taxon>Candidatus Micrarchaeum</taxon>
    </lineage>
</organism>
<dbReference type="GO" id="GO:0006428">
    <property type="term" value="P:isoleucyl-tRNA aminoacylation"/>
    <property type="evidence" value="ECO:0007669"/>
    <property type="project" value="UniProtKB-UniRule"/>
</dbReference>
<dbReference type="Pfam" id="PF08264">
    <property type="entry name" value="Anticodon_1"/>
    <property type="match status" value="1"/>
</dbReference>
<evidence type="ECO:0000313" key="12">
    <source>
        <dbReference type="Proteomes" id="UP000332487"/>
    </source>
</evidence>
<evidence type="ECO:0000313" key="11">
    <source>
        <dbReference type="EMBL" id="EET90402.1"/>
    </source>
</evidence>
<dbReference type="GO" id="GO:0005737">
    <property type="term" value="C:cytoplasm"/>
    <property type="evidence" value="ECO:0007669"/>
    <property type="project" value="UniProtKB-UniRule"/>
</dbReference>
<dbReference type="Proteomes" id="UP000332487">
    <property type="component" value="Unassembled WGS sequence"/>
</dbReference>
<evidence type="ECO:0000259" key="9">
    <source>
        <dbReference type="Pfam" id="PF00133"/>
    </source>
</evidence>
<gene>
    <name evidence="11" type="ORF">UNLARM2_0078</name>
</gene>
<dbReference type="PRINTS" id="PR00984">
    <property type="entry name" value="TRNASYNTHILE"/>
</dbReference>
<dbReference type="InterPro" id="IPR009008">
    <property type="entry name" value="Val/Leu/Ile-tRNA-synth_edit"/>
</dbReference>
<name>C7DG74_MICA2</name>
<dbReference type="Gene3D" id="3.90.740.10">
    <property type="entry name" value="Valyl/Leucyl/Isoleucyl-tRNA synthetase, editing domain"/>
    <property type="match status" value="1"/>
</dbReference>
<dbReference type="NCBIfam" id="TIGR00392">
    <property type="entry name" value="ileS"/>
    <property type="match status" value="1"/>
</dbReference>
<keyword evidence="3" id="KW-0547">Nucleotide-binding</keyword>
<dbReference type="PANTHER" id="PTHR42780:SF1">
    <property type="entry name" value="ISOLEUCINE--TRNA LIGASE, CYTOPLASMIC"/>
    <property type="match status" value="1"/>
</dbReference>
<evidence type="ECO:0000256" key="2">
    <source>
        <dbReference type="ARBA" id="ARBA00022598"/>
    </source>
</evidence>
<evidence type="ECO:0000256" key="3">
    <source>
        <dbReference type="ARBA" id="ARBA00022741"/>
    </source>
</evidence>
<dbReference type="SUPFAM" id="SSF52374">
    <property type="entry name" value="Nucleotidylyl transferase"/>
    <property type="match status" value="1"/>
</dbReference>